<dbReference type="Pfam" id="PF02518">
    <property type="entry name" value="HATPase_c"/>
    <property type="match status" value="1"/>
</dbReference>
<dbReference type="PANTHER" id="PTHR34220:SF11">
    <property type="entry name" value="SENSOR PROTEIN KINASE HPTS"/>
    <property type="match status" value="1"/>
</dbReference>
<keyword evidence="9 12" id="KW-1133">Transmembrane helix</keyword>
<dbReference type="InterPro" id="IPR050640">
    <property type="entry name" value="Bact_2-comp_sensor_kinase"/>
</dbReference>
<gene>
    <name evidence="14" type="ORF">KB449_20310</name>
</gene>
<dbReference type="InterPro" id="IPR003594">
    <property type="entry name" value="HATPase_dom"/>
</dbReference>
<keyword evidence="3" id="KW-0597">Phosphoprotein</keyword>
<evidence type="ECO:0000256" key="8">
    <source>
        <dbReference type="ARBA" id="ARBA00022840"/>
    </source>
</evidence>
<feature type="domain" description="HAMP" evidence="13">
    <location>
        <begin position="309"/>
        <end position="362"/>
    </location>
</feature>
<dbReference type="Gene3D" id="3.30.565.10">
    <property type="entry name" value="Histidine kinase-like ATPase, C-terminal domain"/>
    <property type="match status" value="1"/>
</dbReference>
<keyword evidence="6" id="KW-0547">Nucleotide-binding</keyword>
<keyword evidence="8" id="KW-0067">ATP-binding</keyword>
<keyword evidence="5 12" id="KW-0812">Transmembrane</keyword>
<comment type="caution">
    <text evidence="14">The sequence shown here is derived from an EMBL/GenBank/DDBJ whole genome shotgun (WGS) entry which is preliminary data.</text>
</comment>
<dbReference type="InterPro" id="IPR003660">
    <property type="entry name" value="HAMP_dom"/>
</dbReference>
<evidence type="ECO:0000256" key="6">
    <source>
        <dbReference type="ARBA" id="ARBA00022741"/>
    </source>
</evidence>
<evidence type="ECO:0000256" key="9">
    <source>
        <dbReference type="ARBA" id="ARBA00022989"/>
    </source>
</evidence>
<dbReference type="SUPFAM" id="SSF55874">
    <property type="entry name" value="ATPase domain of HSP90 chaperone/DNA topoisomerase II/histidine kinase"/>
    <property type="match status" value="1"/>
</dbReference>
<dbReference type="GO" id="GO:0016301">
    <property type="term" value="F:kinase activity"/>
    <property type="evidence" value="ECO:0007669"/>
    <property type="project" value="UniProtKB-KW"/>
</dbReference>
<dbReference type="PROSITE" id="PS50885">
    <property type="entry name" value="HAMP"/>
    <property type="match status" value="1"/>
</dbReference>
<keyword evidence="10" id="KW-0902">Two-component regulatory system</keyword>
<evidence type="ECO:0000256" key="1">
    <source>
        <dbReference type="ARBA" id="ARBA00004651"/>
    </source>
</evidence>
<evidence type="ECO:0000256" key="4">
    <source>
        <dbReference type="ARBA" id="ARBA00022679"/>
    </source>
</evidence>
<dbReference type="InterPro" id="IPR036890">
    <property type="entry name" value="HATPase_C_sf"/>
</dbReference>
<organism evidence="14 15">
    <name type="scientific">Cohnella hashimotonis</name>
    <dbReference type="NCBI Taxonomy" id="2826895"/>
    <lineage>
        <taxon>Bacteria</taxon>
        <taxon>Bacillati</taxon>
        <taxon>Bacillota</taxon>
        <taxon>Bacilli</taxon>
        <taxon>Bacillales</taxon>
        <taxon>Paenibacillaceae</taxon>
        <taxon>Cohnella</taxon>
    </lineage>
</organism>
<dbReference type="RefSeq" id="WP_282910103.1">
    <property type="nucleotide sequence ID" value="NZ_JAGRPV010000001.1"/>
</dbReference>
<dbReference type="PANTHER" id="PTHR34220">
    <property type="entry name" value="SENSOR HISTIDINE KINASE YPDA"/>
    <property type="match status" value="1"/>
</dbReference>
<dbReference type="Proteomes" id="UP001161691">
    <property type="component" value="Unassembled WGS sequence"/>
</dbReference>
<reference evidence="14" key="1">
    <citation type="submission" date="2023-04" db="EMBL/GenBank/DDBJ databases">
        <title>Comparative genomic analysis of Cohnella hashimotonis sp. nov., isolated from the International Space Station.</title>
        <authorList>
            <person name="Venkateswaran K."/>
            <person name="Simpson A."/>
        </authorList>
    </citation>
    <scope>NUCLEOTIDE SEQUENCE</scope>
    <source>
        <strain evidence="14">F6_2S_P_1</strain>
    </source>
</reference>
<keyword evidence="11 12" id="KW-0472">Membrane</keyword>
<proteinExistence type="predicted"/>
<dbReference type="Pfam" id="PF06580">
    <property type="entry name" value="His_kinase"/>
    <property type="match status" value="1"/>
</dbReference>
<dbReference type="InterPro" id="IPR010559">
    <property type="entry name" value="Sig_transdc_His_kin_internal"/>
</dbReference>
<evidence type="ECO:0000256" key="12">
    <source>
        <dbReference type="SAM" id="Phobius"/>
    </source>
</evidence>
<evidence type="ECO:0000259" key="13">
    <source>
        <dbReference type="PROSITE" id="PS50885"/>
    </source>
</evidence>
<evidence type="ECO:0000256" key="5">
    <source>
        <dbReference type="ARBA" id="ARBA00022692"/>
    </source>
</evidence>
<keyword evidence="2" id="KW-1003">Cell membrane</keyword>
<evidence type="ECO:0000256" key="3">
    <source>
        <dbReference type="ARBA" id="ARBA00022553"/>
    </source>
</evidence>
<dbReference type="EMBL" id="JAGRPV010000001">
    <property type="protein sequence ID" value="MDI4647331.1"/>
    <property type="molecule type" value="Genomic_DNA"/>
</dbReference>
<evidence type="ECO:0000313" key="14">
    <source>
        <dbReference type="EMBL" id="MDI4647331.1"/>
    </source>
</evidence>
<keyword evidence="4" id="KW-0808">Transferase</keyword>
<accession>A0ABT6TKF6</accession>
<evidence type="ECO:0000256" key="7">
    <source>
        <dbReference type="ARBA" id="ARBA00022777"/>
    </source>
</evidence>
<evidence type="ECO:0000256" key="2">
    <source>
        <dbReference type="ARBA" id="ARBA00022475"/>
    </source>
</evidence>
<evidence type="ECO:0000256" key="11">
    <source>
        <dbReference type="ARBA" id="ARBA00023136"/>
    </source>
</evidence>
<evidence type="ECO:0000256" key="10">
    <source>
        <dbReference type="ARBA" id="ARBA00023012"/>
    </source>
</evidence>
<dbReference type="Gene3D" id="6.10.340.10">
    <property type="match status" value="1"/>
</dbReference>
<sequence>MKLRNSLQAKVFFVYSLVFVAITIMASVPAYLYLKKGIEKNALNNINQTVATISGKLDTSWGEFNSISKQAYLSTGINGRTVIQYLELLAADGESYDTFESGKAVDDFLGLISAIYNDIHRIGIVTAQNAVYLRPSVRQLANRPPDNLAELDAVRRSSGQTLLRYRDKDYAANPDDVPVFVFSRLLNPKQNKIGVIEMQIEVAKLIPLEQLETMPGSRLLVTAGDRVIYARADDRNGEATDGGAAAAAGAAGQNEYAFRQTAPKSGLSVVLTVPRTVVFSELDLFRNVAVATVVVLILFSVAVFYYLSRVLTQPLVKLKNAIDSIDLQDAQPKIDNKFRMNEIQKINFSFRNMNDRLQHSLEKIVRFRTLQLQSQFETLQAQINPHFLFNMLGIIQASAESGQLEQVNMLSRNLSEFMRYSISMDAPTTTLDKETAFTAQYLELMKTRYMHLLEYEFDLDPDMLFIFVPKLILQPLVENAIKHGFGGNARPLRISVIGRLEGEWWELRVLDNGAGFADDGLAAVNGKIESSLARLDADFEQIRLDLGGMGMVSTIVRMKLQFRHQFRYAIGNRPGGGAEIVLRGTFNG</sequence>
<protein>
    <submittedName>
        <fullName evidence="14">Histidine kinase</fullName>
    </submittedName>
</protein>
<feature type="transmembrane region" description="Helical" evidence="12">
    <location>
        <begin position="12"/>
        <end position="34"/>
    </location>
</feature>
<evidence type="ECO:0000313" key="15">
    <source>
        <dbReference type="Proteomes" id="UP001161691"/>
    </source>
</evidence>
<keyword evidence="15" id="KW-1185">Reference proteome</keyword>
<keyword evidence="7 14" id="KW-0418">Kinase</keyword>
<comment type="subcellular location">
    <subcellularLocation>
        <location evidence="1">Cell membrane</location>
        <topology evidence="1">Multi-pass membrane protein</topology>
    </subcellularLocation>
</comment>
<name>A0ABT6TKF6_9BACL</name>
<feature type="transmembrane region" description="Helical" evidence="12">
    <location>
        <begin position="284"/>
        <end position="307"/>
    </location>
</feature>